<evidence type="ECO:0000256" key="16">
    <source>
        <dbReference type="RuleBase" id="RU003515"/>
    </source>
</evidence>
<evidence type="ECO:0000256" key="5">
    <source>
        <dbReference type="ARBA" id="ARBA00007383"/>
    </source>
</evidence>
<protein>
    <recommendedName>
        <fullName evidence="7 14">Ribonuclease HII</fullName>
        <shortName evidence="14">RNase HII</shortName>
        <ecNumber evidence="6 14">3.1.26.4</ecNumber>
    </recommendedName>
</protein>
<dbReference type="PROSITE" id="PS51975">
    <property type="entry name" value="RNASE_H_2"/>
    <property type="match status" value="1"/>
</dbReference>
<dbReference type="EC" id="3.1.26.4" evidence="6 14"/>
<dbReference type="SUPFAM" id="SSF53098">
    <property type="entry name" value="Ribonuclease H-like"/>
    <property type="match status" value="1"/>
</dbReference>
<comment type="cofactor">
    <cofactor evidence="2">
        <name>Mg(2+)</name>
        <dbReference type="ChEBI" id="CHEBI:18420"/>
    </cofactor>
</comment>
<dbReference type="InterPro" id="IPR036397">
    <property type="entry name" value="RNaseH_sf"/>
</dbReference>
<dbReference type="Proteomes" id="UP000279911">
    <property type="component" value="Unassembled WGS sequence"/>
</dbReference>
<dbReference type="InterPro" id="IPR001352">
    <property type="entry name" value="RNase_HII/HIII"/>
</dbReference>
<keyword evidence="10 14" id="KW-0479">Metal-binding</keyword>
<keyword evidence="11 14" id="KW-0255">Endonuclease</keyword>
<proteinExistence type="inferred from homology"/>
<dbReference type="HAMAP" id="MF_00052_B">
    <property type="entry name" value="RNase_HII_B"/>
    <property type="match status" value="1"/>
</dbReference>
<reference evidence="19" key="1">
    <citation type="submission" date="2018-12" db="EMBL/GenBank/DDBJ databases">
        <title>Bacillus chawlae sp. nov., Bacillus glennii sp. nov., and Bacillus saganii sp. nov. Isolated from the Vehicle Assembly Building at Kennedy Space Center where the Viking Spacecraft were Assembled.</title>
        <authorList>
            <person name="Seuylemezian A."/>
            <person name="Vaishampayan P."/>
        </authorList>
    </citation>
    <scope>NUCLEOTIDE SEQUENCE [LARGE SCALE GENOMIC DNA]</scope>
    <source>
        <strain evidence="19">DSM 13966</strain>
    </source>
</reference>
<dbReference type="NCBIfam" id="NF000594">
    <property type="entry name" value="PRK00015.1-1"/>
    <property type="match status" value="1"/>
</dbReference>
<dbReference type="GO" id="GO:0005737">
    <property type="term" value="C:cytoplasm"/>
    <property type="evidence" value="ECO:0007669"/>
    <property type="project" value="UniProtKB-SubCell"/>
</dbReference>
<dbReference type="OrthoDB" id="9803420at2"/>
<dbReference type="GO" id="GO:0032299">
    <property type="term" value="C:ribonuclease H2 complex"/>
    <property type="evidence" value="ECO:0007669"/>
    <property type="project" value="TreeGrafter"/>
</dbReference>
<evidence type="ECO:0000256" key="11">
    <source>
        <dbReference type="ARBA" id="ARBA00022759"/>
    </source>
</evidence>
<evidence type="ECO:0000259" key="17">
    <source>
        <dbReference type="PROSITE" id="PS51975"/>
    </source>
</evidence>
<comment type="cofactor">
    <cofactor evidence="14 15">
        <name>Mn(2+)</name>
        <dbReference type="ChEBI" id="CHEBI:29035"/>
    </cofactor>
    <cofactor evidence="14 15">
        <name>Mg(2+)</name>
        <dbReference type="ChEBI" id="CHEBI:18420"/>
    </cofactor>
    <text evidence="14 15">Manganese or magnesium. Binds 1 divalent metal ion per monomer in the absence of substrate. May bind a second metal ion after substrate binding.</text>
</comment>
<dbReference type="GO" id="GO:0043137">
    <property type="term" value="P:DNA replication, removal of RNA primer"/>
    <property type="evidence" value="ECO:0007669"/>
    <property type="project" value="TreeGrafter"/>
</dbReference>
<feature type="domain" description="RNase H type-2" evidence="17">
    <location>
        <begin position="72"/>
        <end position="260"/>
    </location>
</feature>
<evidence type="ECO:0000256" key="4">
    <source>
        <dbReference type="ARBA" id="ARBA00004496"/>
    </source>
</evidence>
<keyword evidence="8 14" id="KW-0963">Cytoplasm</keyword>
<organism evidence="18 19">
    <name type="scientific">Mesobacillus subterraneus</name>
    <dbReference type="NCBI Taxonomy" id="285983"/>
    <lineage>
        <taxon>Bacteria</taxon>
        <taxon>Bacillati</taxon>
        <taxon>Bacillota</taxon>
        <taxon>Bacilli</taxon>
        <taxon>Bacillales</taxon>
        <taxon>Bacillaceae</taxon>
        <taxon>Mesobacillus</taxon>
    </lineage>
</organism>
<comment type="function">
    <text evidence="3 14 16">Endonuclease that specifically degrades the RNA of RNA-DNA hybrids.</text>
</comment>
<dbReference type="Pfam" id="PF01351">
    <property type="entry name" value="RNase_HII"/>
    <property type="match status" value="1"/>
</dbReference>
<comment type="similarity">
    <text evidence="5 14 16">Belongs to the RNase HII family.</text>
</comment>
<dbReference type="InterPro" id="IPR024567">
    <property type="entry name" value="RNase_HII/HIII_dom"/>
</dbReference>
<keyword evidence="12 14" id="KW-0378">Hydrolase</keyword>
<accession>A0A427TUF0</accession>
<evidence type="ECO:0000313" key="18">
    <source>
        <dbReference type="EMBL" id="RSD28041.1"/>
    </source>
</evidence>
<dbReference type="AlphaFoldDB" id="A0A427TUF0"/>
<evidence type="ECO:0000256" key="14">
    <source>
        <dbReference type="HAMAP-Rule" id="MF_00052"/>
    </source>
</evidence>
<dbReference type="Gene3D" id="3.30.420.10">
    <property type="entry name" value="Ribonuclease H-like superfamily/Ribonuclease H"/>
    <property type="match status" value="1"/>
</dbReference>
<evidence type="ECO:0000256" key="8">
    <source>
        <dbReference type="ARBA" id="ARBA00022490"/>
    </source>
</evidence>
<dbReference type="NCBIfam" id="NF000595">
    <property type="entry name" value="PRK00015.1-3"/>
    <property type="match status" value="1"/>
</dbReference>
<evidence type="ECO:0000256" key="15">
    <source>
        <dbReference type="PROSITE-ProRule" id="PRU01319"/>
    </source>
</evidence>
<name>A0A427TUF0_9BACI</name>
<evidence type="ECO:0000256" key="7">
    <source>
        <dbReference type="ARBA" id="ARBA00019179"/>
    </source>
</evidence>
<dbReference type="PANTHER" id="PTHR10954:SF18">
    <property type="entry name" value="RIBONUCLEASE HII"/>
    <property type="match status" value="1"/>
</dbReference>
<dbReference type="InterPro" id="IPR012337">
    <property type="entry name" value="RNaseH-like_sf"/>
</dbReference>
<evidence type="ECO:0000256" key="10">
    <source>
        <dbReference type="ARBA" id="ARBA00022723"/>
    </source>
</evidence>
<evidence type="ECO:0000256" key="12">
    <source>
        <dbReference type="ARBA" id="ARBA00022801"/>
    </source>
</evidence>
<evidence type="ECO:0000256" key="9">
    <source>
        <dbReference type="ARBA" id="ARBA00022722"/>
    </source>
</evidence>
<dbReference type="RefSeq" id="WP_125479135.1">
    <property type="nucleotide sequence ID" value="NZ_RSFW01000009.1"/>
</dbReference>
<evidence type="ECO:0000313" key="19">
    <source>
        <dbReference type="Proteomes" id="UP000279911"/>
    </source>
</evidence>
<gene>
    <name evidence="14" type="primary">rnhB</name>
    <name evidence="18" type="ORF">EJA10_06140</name>
</gene>
<dbReference type="GO" id="GO:0004523">
    <property type="term" value="F:RNA-DNA hybrid ribonuclease activity"/>
    <property type="evidence" value="ECO:0007669"/>
    <property type="project" value="UniProtKB-UniRule"/>
</dbReference>
<dbReference type="EMBL" id="RSFW01000009">
    <property type="protein sequence ID" value="RSD28041.1"/>
    <property type="molecule type" value="Genomic_DNA"/>
</dbReference>
<dbReference type="GO" id="GO:0003723">
    <property type="term" value="F:RNA binding"/>
    <property type="evidence" value="ECO:0007669"/>
    <property type="project" value="UniProtKB-UniRule"/>
</dbReference>
<sequence>MGKLTIGEIENQLFGNDKVDAEALNSFRDDERKGVQKLFLKWERQEEQKRKLREQFFEMTEFERKYRAEGYRLIAGIDEAGRGPLAGPVVAGAVILPEDFYLPGLNDSKKLTEPKREEYFEIIKREAAAIGIGIVSAGEIDDINILQASKKAMVSAVDRLGTTPDFLLVDAVKLETPYPFEALIKGDARSISIAAASIIAKVTRDRLMKEIAKEYPQYGFQANMGYGTAEHLKAIREYGATPHHRKTFAPVREWVRSECE</sequence>
<feature type="binding site" evidence="14 15">
    <location>
        <position position="79"/>
    </location>
    <ligand>
        <name>a divalent metal cation</name>
        <dbReference type="ChEBI" id="CHEBI:60240"/>
    </ligand>
</feature>
<dbReference type="GO" id="GO:0030145">
    <property type="term" value="F:manganese ion binding"/>
    <property type="evidence" value="ECO:0007669"/>
    <property type="project" value="UniProtKB-UniRule"/>
</dbReference>
<dbReference type="FunFam" id="3.30.420.10:FF:000006">
    <property type="entry name" value="Ribonuclease HII"/>
    <property type="match status" value="1"/>
</dbReference>
<evidence type="ECO:0000256" key="2">
    <source>
        <dbReference type="ARBA" id="ARBA00001946"/>
    </source>
</evidence>
<dbReference type="CDD" id="cd07182">
    <property type="entry name" value="RNase_HII_bacteria_HII_like"/>
    <property type="match status" value="1"/>
</dbReference>
<feature type="binding site" evidence="14 15">
    <location>
        <position position="170"/>
    </location>
    <ligand>
        <name>a divalent metal cation</name>
        <dbReference type="ChEBI" id="CHEBI:60240"/>
    </ligand>
</feature>
<evidence type="ECO:0000256" key="13">
    <source>
        <dbReference type="ARBA" id="ARBA00023211"/>
    </source>
</evidence>
<comment type="catalytic activity">
    <reaction evidence="1 14 15 16">
        <text>Endonucleolytic cleavage to 5'-phosphomonoester.</text>
        <dbReference type="EC" id="3.1.26.4"/>
    </reaction>
</comment>
<evidence type="ECO:0000256" key="6">
    <source>
        <dbReference type="ARBA" id="ARBA00012180"/>
    </source>
</evidence>
<evidence type="ECO:0000256" key="3">
    <source>
        <dbReference type="ARBA" id="ARBA00004065"/>
    </source>
</evidence>
<dbReference type="InterPro" id="IPR022898">
    <property type="entry name" value="RNase_HII"/>
</dbReference>
<comment type="subcellular location">
    <subcellularLocation>
        <location evidence="4 14">Cytoplasm</location>
    </subcellularLocation>
</comment>
<keyword evidence="9 14" id="KW-0540">Nuclease</keyword>
<evidence type="ECO:0000256" key="1">
    <source>
        <dbReference type="ARBA" id="ARBA00000077"/>
    </source>
</evidence>
<keyword evidence="13 14" id="KW-0464">Manganese</keyword>
<dbReference type="GO" id="GO:0006298">
    <property type="term" value="P:mismatch repair"/>
    <property type="evidence" value="ECO:0007669"/>
    <property type="project" value="TreeGrafter"/>
</dbReference>
<comment type="caution">
    <text evidence="18">The sequence shown here is derived from an EMBL/GenBank/DDBJ whole genome shotgun (WGS) entry which is preliminary data.</text>
</comment>
<feature type="binding site" evidence="14 15">
    <location>
        <position position="78"/>
    </location>
    <ligand>
        <name>a divalent metal cation</name>
        <dbReference type="ChEBI" id="CHEBI:60240"/>
    </ligand>
</feature>
<dbReference type="PANTHER" id="PTHR10954">
    <property type="entry name" value="RIBONUCLEASE H2 SUBUNIT A"/>
    <property type="match status" value="1"/>
</dbReference>